<sequence>MRAIDPPSGKSRSRAVGPSGTRAALEVPTMRIVISLGGNALSRRSGHPDGDGQAVDTDRVTTTLVGLALQHEVVIVHGNGPRTGPLAEESAAGPAPDAPYPPDLSGAQAQGAIGSLLVRALYDVLPGHRVAALVTHTLVRADDPAFDRPTEFVGPVYSREIADVLARRHHWHIAQDGGGWRRVVPSPLPERVLETETVHALLGHRVLVVCAGGGGIAVTADHDTGALTSVEAVVDKDLAAAVLAEDLKADFLLLLTDVPCVYAGTGTRGAQPVLDTTPEDLRRRSFPAASMGTKAEAAARFVERTGALAAIGALDAAYEIVHGRSGTLVCRDLTAA</sequence>
<dbReference type="InterPro" id="IPR001048">
    <property type="entry name" value="Asp/Glu/Uridylate_kinase"/>
</dbReference>
<feature type="region of interest" description="Disordered" evidence="5">
    <location>
        <begin position="1"/>
        <end position="22"/>
    </location>
</feature>
<reference evidence="7" key="2">
    <citation type="submission" date="2020-09" db="EMBL/GenBank/DDBJ databases">
        <authorList>
            <person name="Sun Q."/>
            <person name="Ohkuma M."/>
        </authorList>
    </citation>
    <scope>NUCLEOTIDE SEQUENCE</scope>
    <source>
        <strain evidence="7">JCM 4784</strain>
    </source>
</reference>
<feature type="domain" description="Aspartate/glutamate/uridylate kinase" evidence="6">
    <location>
        <begin position="30"/>
        <end position="306"/>
    </location>
</feature>
<keyword evidence="8" id="KW-1185">Reference proteome</keyword>
<feature type="region of interest" description="Disordered" evidence="5">
    <location>
        <begin position="79"/>
        <end position="100"/>
    </location>
</feature>
<gene>
    <name evidence="7" type="primary">arcC-2</name>
    <name evidence="7" type="ORF">GCM10018785_35030</name>
</gene>
<dbReference type="PRINTS" id="PR01469">
    <property type="entry name" value="CARBMTKINASE"/>
</dbReference>
<keyword evidence="2 4" id="KW-0808">Transferase</keyword>
<name>A0A918ZQD6_9ACTN</name>
<dbReference type="Proteomes" id="UP000608024">
    <property type="component" value="Unassembled WGS sequence"/>
</dbReference>
<accession>A0A918ZQD6</accession>
<dbReference type="EMBL" id="BNBT01000047">
    <property type="protein sequence ID" value="GHE63064.1"/>
    <property type="molecule type" value="Genomic_DNA"/>
</dbReference>
<dbReference type="GO" id="GO:0005829">
    <property type="term" value="C:cytosol"/>
    <property type="evidence" value="ECO:0007669"/>
    <property type="project" value="TreeGrafter"/>
</dbReference>
<dbReference type="GO" id="GO:0008804">
    <property type="term" value="F:carbamate kinase activity"/>
    <property type="evidence" value="ECO:0007669"/>
    <property type="project" value="InterPro"/>
</dbReference>
<organism evidence="7 8">
    <name type="scientific">Streptomyces longispororuber</name>
    <dbReference type="NCBI Taxonomy" id="68230"/>
    <lineage>
        <taxon>Bacteria</taxon>
        <taxon>Bacillati</taxon>
        <taxon>Actinomycetota</taxon>
        <taxon>Actinomycetes</taxon>
        <taxon>Kitasatosporales</taxon>
        <taxon>Streptomycetaceae</taxon>
        <taxon>Streptomyces</taxon>
    </lineage>
</organism>
<evidence type="ECO:0000256" key="5">
    <source>
        <dbReference type="SAM" id="MobiDB-lite"/>
    </source>
</evidence>
<dbReference type="SUPFAM" id="SSF53633">
    <property type="entry name" value="Carbamate kinase-like"/>
    <property type="match status" value="1"/>
</dbReference>
<proteinExistence type="inferred from homology"/>
<dbReference type="InterPro" id="IPR036393">
    <property type="entry name" value="AceGlu_kinase-like_sf"/>
</dbReference>
<evidence type="ECO:0000256" key="1">
    <source>
        <dbReference type="ARBA" id="ARBA00011066"/>
    </source>
</evidence>
<dbReference type="GO" id="GO:0019546">
    <property type="term" value="P:L-arginine deiminase pathway"/>
    <property type="evidence" value="ECO:0007669"/>
    <property type="project" value="TreeGrafter"/>
</dbReference>
<dbReference type="Gene3D" id="3.40.1160.10">
    <property type="entry name" value="Acetylglutamate kinase-like"/>
    <property type="match status" value="1"/>
</dbReference>
<dbReference type="PIRSF" id="PIRSF000723">
    <property type="entry name" value="Carbamate_kin"/>
    <property type="match status" value="1"/>
</dbReference>
<dbReference type="Pfam" id="PF00696">
    <property type="entry name" value="AA_kinase"/>
    <property type="match status" value="1"/>
</dbReference>
<dbReference type="PANTHER" id="PTHR30409">
    <property type="entry name" value="CARBAMATE KINASE"/>
    <property type="match status" value="1"/>
</dbReference>
<comment type="similarity">
    <text evidence="1 4">Belongs to the carbamate kinase family.</text>
</comment>
<evidence type="ECO:0000313" key="7">
    <source>
        <dbReference type="EMBL" id="GHE63064.1"/>
    </source>
</evidence>
<evidence type="ECO:0000256" key="4">
    <source>
        <dbReference type="PIRNR" id="PIRNR000723"/>
    </source>
</evidence>
<dbReference type="InterPro" id="IPR003964">
    <property type="entry name" value="Carb_kinase"/>
</dbReference>
<protein>
    <recommendedName>
        <fullName evidence="4">Carbamate kinase</fullName>
    </recommendedName>
</protein>
<dbReference type="PANTHER" id="PTHR30409:SF1">
    <property type="entry name" value="CARBAMATE KINASE-RELATED"/>
    <property type="match status" value="1"/>
</dbReference>
<evidence type="ECO:0000313" key="8">
    <source>
        <dbReference type="Proteomes" id="UP000608024"/>
    </source>
</evidence>
<evidence type="ECO:0000259" key="6">
    <source>
        <dbReference type="Pfam" id="PF00696"/>
    </source>
</evidence>
<reference evidence="7" key="1">
    <citation type="journal article" date="2014" name="Int. J. Syst. Evol. Microbiol.">
        <title>Complete genome sequence of Corynebacterium casei LMG S-19264T (=DSM 44701T), isolated from a smear-ripened cheese.</title>
        <authorList>
            <consortium name="US DOE Joint Genome Institute (JGI-PGF)"/>
            <person name="Walter F."/>
            <person name="Albersmeier A."/>
            <person name="Kalinowski J."/>
            <person name="Ruckert C."/>
        </authorList>
    </citation>
    <scope>NUCLEOTIDE SEQUENCE</scope>
    <source>
        <strain evidence="7">JCM 4784</strain>
    </source>
</reference>
<evidence type="ECO:0000256" key="3">
    <source>
        <dbReference type="ARBA" id="ARBA00022777"/>
    </source>
</evidence>
<dbReference type="AlphaFoldDB" id="A0A918ZQD6"/>
<keyword evidence="3 4" id="KW-0418">Kinase</keyword>
<evidence type="ECO:0000256" key="2">
    <source>
        <dbReference type="ARBA" id="ARBA00022679"/>
    </source>
</evidence>
<comment type="caution">
    <text evidence="7">The sequence shown here is derived from an EMBL/GenBank/DDBJ whole genome shotgun (WGS) entry which is preliminary data.</text>
</comment>